<evidence type="ECO:0000313" key="10">
    <source>
        <dbReference type="RefSeq" id="XP_030553164.1"/>
    </source>
</evidence>
<feature type="region of interest" description="Disordered" evidence="6">
    <location>
        <begin position="1"/>
        <end position="89"/>
    </location>
</feature>
<dbReference type="EC" id="3.2.1.2" evidence="5"/>
<dbReference type="OrthoDB" id="1660156at2759"/>
<evidence type="ECO:0000256" key="2">
    <source>
        <dbReference type="ARBA" id="ARBA00023277"/>
    </source>
</evidence>
<comment type="catalytic activity">
    <reaction evidence="5">
        <text>Hydrolysis of (1-&gt;4)-alpha-D-glucosidic linkages in polysaccharides so as to remove successive maltose units from the non-reducing ends of the chains.</text>
        <dbReference type="EC" id="3.2.1.2"/>
    </reaction>
</comment>
<dbReference type="PANTHER" id="PTHR31352:SF8">
    <property type="entry name" value="BETA-AMYLASE 8"/>
    <property type="match status" value="1"/>
</dbReference>
<evidence type="ECO:0000256" key="3">
    <source>
        <dbReference type="ARBA" id="ARBA00023326"/>
    </source>
</evidence>
<dbReference type="RefSeq" id="XP_030553164.1">
    <property type="nucleotide sequence ID" value="XM_030697304.1"/>
</dbReference>
<dbReference type="GO" id="GO:0016161">
    <property type="term" value="F:beta-amylase activity"/>
    <property type="evidence" value="ECO:0007669"/>
    <property type="project" value="UniProtKB-EC"/>
</dbReference>
<dbReference type="InterPro" id="IPR008540">
    <property type="entry name" value="BES1_N"/>
</dbReference>
<dbReference type="AlphaFoldDB" id="A0A8B8R3I3"/>
<dbReference type="Proteomes" id="UP000827889">
    <property type="component" value="Chromosome 9"/>
</dbReference>
<feature type="compositionally biased region" description="Polar residues" evidence="6">
    <location>
        <begin position="1"/>
        <end position="18"/>
    </location>
</feature>
<evidence type="ECO:0000313" key="9">
    <source>
        <dbReference type="RefSeq" id="XP_030553163.1"/>
    </source>
</evidence>
<dbReference type="Pfam" id="PF05687">
    <property type="entry name" value="BES1_N"/>
    <property type="match status" value="1"/>
</dbReference>
<reference evidence="9 10" key="1">
    <citation type="submission" date="2025-04" db="UniProtKB">
        <authorList>
            <consortium name="RefSeq"/>
        </authorList>
    </citation>
    <scope>IDENTIFICATION</scope>
</reference>
<dbReference type="GO" id="GO:0000272">
    <property type="term" value="P:polysaccharide catabolic process"/>
    <property type="evidence" value="ECO:0007669"/>
    <property type="project" value="UniProtKB-KW"/>
</dbReference>
<evidence type="ECO:0000313" key="8">
    <source>
        <dbReference type="Proteomes" id="UP000827889"/>
    </source>
</evidence>
<feature type="region of interest" description="Disordered" evidence="6">
    <location>
        <begin position="130"/>
        <end position="151"/>
    </location>
</feature>
<name>A0A8B8R3I3_9MYRT</name>
<sequence>MNSSANSFSNDLINNPQSDHPPDVLLPHPHLPQPPPPPPQQHQHQHQQRRPRGFAATAAASTGPASAAKGKREREREKERTKLRERHRRAITSRMLAGLRQYGNFPLPARADMNDVLAALAREAGWTVEADGTTHRQSPPPSQLATFSSRSMDSPASVASLKSYGVKTTLDSQPSAVIRMDESLSPASLDSVVIAEKDPKSVKYGNTSPINSVIECLDAEQLIHDVNSVDRQNVFTGTEFVPVYVKLDGTINNYCQLVDLEGVRQELNHIKSLNADGAVVDCWWGIVEGWNPQRYVWSGYRELFHIIREFKLKLQVVLAFHEYGGNDSGDFSVSLPQWVLEIGKENEDIFFADREGRRNTECLSWGIDKERVLKGRTAIEVYFDFMRSFRTEFDDLFCEGLITAVEIGLGPNGELKYPSFPERLGWRYPGVGEFQCYDKYLQQNLRKAAKMRGHSFWARGPDNAGQYNSRPHETGFFCERGDYDSYYGRFFLHWYAQNLMDHADNVLSLANLAFEEANIIVKVPAVYWWYKTASHAAELTAGYYNPTNQDGYSPVFEVLKRHSVTVKFVCSGLQVLSQEIDEGSADPEGLNWQVLNSAWDRGLAVAGENAPSCYDRDGFMRIVEMAKPRNDPDRHHFLFFVYHQPSSLVQRTMGFSELDCVIKCMHGGILEDLLPC</sequence>
<dbReference type="GeneID" id="115757184"/>
<dbReference type="RefSeq" id="XP_030553163.1">
    <property type="nucleotide sequence ID" value="XM_030697303.1"/>
</dbReference>
<evidence type="ECO:0000256" key="6">
    <source>
        <dbReference type="SAM" id="MobiDB-lite"/>
    </source>
</evidence>
<dbReference type="KEGG" id="rarg:115757184"/>
<keyword evidence="5" id="KW-0378">Hydrolase</keyword>
<keyword evidence="8" id="KW-1185">Reference proteome</keyword>
<evidence type="ECO:0000256" key="1">
    <source>
        <dbReference type="ARBA" id="ARBA00005652"/>
    </source>
</evidence>
<gene>
    <name evidence="9 10" type="primary">LOC115757184</name>
</gene>
<protein>
    <recommendedName>
        <fullName evidence="5">Beta-amylase</fullName>
        <ecNumber evidence="5">3.2.1.2</ecNumber>
    </recommendedName>
</protein>
<feature type="compositionally biased region" description="Basic and acidic residues" evidence="6">
    <location>
        <begin position="70"/>
        <end position="82"/>
    </location>
</feature>
<dbReference type="Gene3D" id="3.20.20.80">
    <property type="entry name" value="Glycosidases"/>
    <property type="match status" value="1"/>
</dbReference>
<keyword evidence="2 5" id="KW-0119">Carbohydrate metabolism</keyword>
<proteinExistence type="inferred from homology"/>
<feature type="compositionally biased region" description="Pro residues" evidence="6">
    <location>
        <begin position="29"/>
        <end position="40"/>
    </location>
</feature>
<dbReference type="InterPro" id="IPR017853">
    <property type="entry name" value="GH"/>
</dbReference>
<feature type="active site" description="Proton donor" evidence="4">
    <location>
        <position position="414"/>
    </location>
</feature>
<dbReference type="Pfam" id="PF01373">
    <property type="entry name" value="Glyco_hydro_14"/>
    <property type="match status" value="1"/>
</dbReference>
<dbReference type="SUPFAM" id="SSF51445">
    <property type="entry name" value="(Trans)glycosidases"/>
    <property type="match status" value="1"/>
</dbReference>
<organism evidence="8 9">
    <name type="scientific">Rhodamnia argentea</name>
    <dbReference type="NCBI Taxonomy" id="178133"/>
    <lineage>
        <taxon>Eukaryota</taxon>
        <taxon>Viridiplantae</taxon>
        <taxon>Streptophyta</taxon>
        <taxon>Embryophyta</taxon>
        <taxon>Tracheophyta</taxon>
        <taxon>Spermatophyta</taxon>
        <taxon>Magnoliopsida</taxon>
        <taxon>eudicotyledons</taxon>
        <taxon>Gunneridae</taxon>
        <taxon>Pentapetalae</taxon>
        <taxon>rosids</taxon>
        <taxon>malvids</taxon>
        <taxon>Myrtales</taxon>
        <taxon>Myrtaceae</taxon>
        <taxon>Myrtoideae</taxon>
        <taxon>Myrteae</taxon>
        <taxon>Australasian group</taxon>
        <taxon>Rhodamnia</taxon>
    </lineage>
</organism>
<dbReference type="PRINTS" id="PR00750">
    <property type="entry name" value="BETAAMYLASE"/>
</dbReference>
<feature type="compositionally biased region" description="Low complexity" evidence="6">
    <location>
        <begin position="55"/>
        <end position="68"/>
    </location>
</feature>
<accession>A0A8B8R3I3</accession>
<evidence type="ECO:0000256" key="5">
    <source>
        <dbReference type="RuleBase" id="RU000509"/>
    </source>
</evidence>
<feature type="compositionally biased region" description="Basic residues" evidence="6">
    <location>
        <begin position="43"/>
        <end position="52"/>
    </location>
</feature>
<feature type="active site" description="Proton acceptor" evidence="4">
    <location>
        <position position="608"/>
    </location>
</feature>
<keyword evidence="3 5" id="KW-0624">Polysaccharide degradation</keyword>
<dbReference type="GO" id="GO:0006355">
    <property type="term" value="P:regulation of DNA-templated transcription"/>
    <property type="evidence" value="ECO:0007669"/>
    <property type="project" value="UniProtKB-ARBA"/>
</dbReference>
<feature type="domain" description="BES1/BZR1 plant transcription factor N-terminal" evidence="7">
    <location>
        <begin position="69"/>
        <end position="213"/>
    </location>
</feature>
<comment type="similarity">
    <text evidence="1 5">Belongs to the glycosyl hydrolase 14 family.</text>
</comment>
<evidence type="ECO:0000259" key="7">
    <source>
        <dbReference type="Pfam" id="PF05687"/>
    </source>
</evidence>
<evidence type="ECO:0000256" key="4">
    <source>
        <dbReference type="PIRSR" id="PIRSR601554-1"/>
    </source>
</evidence>
<dbReference type="InterPro" id="IPR001554">
    <property type="entry name" value="Glyco_hydro_14"/>
</dbReference>
<dbReference type="PANTHER" id="PTHR31352">
    <property type="entry name" value="BETA-AMYLASE 1, CHLOROPLASTIC"/>
    <property type="match status" value="1"/>
</dbReference>
<keyword evidence="5" id="KW-0326">Glycosidase</keyword>